<evidence type="ECO:0000313" key="1">
    <source>
        <dbReference type="EMBL" id="CRI38071.1"/>
    </source>
</evidence>
<organism evidence="9">
    <name type="scientific">Chlamydia pneumoniae</name>
    <name type="common">Chlamydophila pneumoniae</name>
    <dbReference type="NCBI Taxonomy" id="83558"/>
    <lineage>
        <taxon>Bacteria</taxon>
        <taxon>Pseudomonadati</taxon>
        <taxon>Chlamydiota</taxon>
        <taxon>Chlamydiia</taxon>
        <taxon>Chlamydiales</taxon>
        <taxon>Chlamydiaceae</taxon>
        <taxon>Chlamydia/Chlamydophila group</taxon>
        <taxon>Chlamydia</taxon>
    </lineage>
</organism>
<dbReference type="EMBL" id="LN847003">
    <property type="protein sequence ID" value="CRI40336.1"/>
    <property type="molecule type" value="Genomic_DNA"/>
</dbReference>
<dbReference type="EMBL" id="LN847008">
    <property type="protein sequence ID" value="CRI41467.1"/>
    <property type="molecule type" value="Genomic_DNA"/>
</dbReference>
<dbReference type="EMBL" id="LN847254">
    <property type="protein sequence ID" value="CRI52956.1"/>
    <property type="molecule type" value="Genomic_DNA"/>
</dbReference>
<proteinExistence type="predicted"/>
<accession>A0A0F7XFC3</accession>
<name>A0A0F7XFC3_CHLPN</name>
<evidence type="ECO:0000313" key="6">
    <source>
        <dbReference type="EMBL" id="CRI47064.1"/>
    </source>
</evidence>
<dbReference type="EMBL" id="LN847245">
    <property type="protein sequence ID" value="CRI51611.1"/>
    <property type="molecule type" value="Genomic_DNA"/>
</dbReference>
<sequence>MLVPNSDSRLLKLPSSSREFSHTFREIFAIGNAFLANCKK</sequence>
<dbReference type="EMBL" id="LN847179">
    <property type="protein sequence ID" value="CRI43692.1"/>
    <property type="molecule type" value="Genomic_DNA"/>
</dbReference>
<evidence type="ECO:0000313" key="7">
    <source>
        <dbReference type="EMBL" id="CRI49357.1"/>
    </source>
</evidence>
<dbReference type="EMBL" id="LN847240">
    <property type="protein sequence ID" value="CRI50486.1"/>
    <property type="molecule type" value="Genomic_DNA"/>
</dbReference>
<dbReference type="AlphaFoldDB" id="A0A0F7XFC3"/>
<dbReference type="EMBL" id="LN847244">
    <property type="protein sequence ID" value="CRI49357.1"/>
    <property type="molecule type" value="Genomic_DNA"/>
</dbReference>
<dbReference type="EMBL" id="LN847226">
    <property type="protein sequence ID" value="CRI45933.1"/>
    <property type="molecule type" value="Genomic_DNA"/>
</dbReference>
<protein>
    <submittedName>
        <fullName evidence="9">Uncharacterized protein</fullName>
    </submittedName>
</protein>
<dbReference type="EMBL" id="LN849040">
    <property type="protein sequence ID" value="CRI73105.1"/>
    <property type="molecule type" value="Genomic_DNA"/>
</dbReference>
<evidence type="ECO:0000313" key="5">
    <source>
        <dbReference type="EMBL" id="CRI45933.1"/>
    </source>
</evidence>
<evidence type="ECO:0000313" key="3">
    <source>
        <dbReference type="EMBL" id="CRI41467.1"/>
    </source>
</evidence>
<evidence type="ECO:0000313" key="11">
    <source>
        <dbReference type="EMBL" id="CRI73105.1"/>
    </source>
</evidence>
<evidence type="ECO:0000313" key="10">
    <source>
        <dbReference type="EMBL" id="CRI52956.1"/>
    </source>
</evidence>
<evidence type="ECO:0000313" key="8">
    <source>
        <dbReference type="EMBL" id="CRI50486.1"/>
    </source>
</evidence>
<dbReference type="EMBL" id="LN846998">
    <property type="protein sequence ID" value="CRI38071.1"/>
    <property type="molecule type" value="Genomic_DNA"/>
</dbReference>
<reference evidence="9" key="1">
    <citation type="submission" date="2015-05" db="EMBL/GenBank/DDBJ databases">
        <authorList>
            <person name="Rattei Thomas"/>
        </authorList>
    </citation>
    <scope>NUCLEOTIDE SEQUENCE</scope>
    <source>
        <strain evidence="1">CV15</strain>
        <strain evidence="2">CWL029c</strain>
        <strain evidence="3">GiD</strain>
        <strain evidence="4">H12</strain>
        <strain evidence="5">MUL2216</strain>
        <strain evidence="6">Panola</strain>
        <strain evidence="8">PB1</strain>
        <strain evidence="7">U1271</strain>
        <strain evidence="9">UZG1</strain>
        <strain evidence="10">Wien2</strain>
        <strain evidence="11">YK41</strain>
    </source>
</reference>
<evidence type="ECO:0000313" key="2">
    <source>
        <dbReference type="EMBL" id="CRI40336.1"/>
    </source>
</evidence>
<evidence type="ECO:0000313" key="4">
    <source>
        <dbReference type="EMBL" id="CRI43692.1"/>
    </source>
</evidence>
<evidence type="ECO:0000313" key="9">
    <source>
        <dbReference type="EMBL" id="CRI51611.1"/>
    </source>
</evidence>
<dbReference type="EMBL" id="LN847232">
    <property type="protein sequence ID" value="CRI47064.1"/>
    <property type="molecule type" value="Genomic_DNA"/>
</dbReference>
<gene>
    <name evidence="1" type="ORF">BN1224_CV15_B_03940</name>
    <name evidence="3" type="ORF">BN1224_GiD_A_04680</name>
    <name evidence="4" type="ORF">BN1224_H12_DY_00400</name>
    <name evidence="5" type="ORF">BN1224_MUL2216_E_01940</name>
    <name evidence="6" type="ORF">BN1224_Panola_F_01270</name>
    <name evidence="8" type="ORF">BN1224_PB1_B_04550</name>
    <name evidence="7" type="ORF">BN1224_U1271_C_02970</name>
    <name evidence="9" type="ORF">BN1224_UZG1_A_04660</name>
    <name evidence="10" type="ORF">BN1224_Wien2_G_00920</name>
    <name evidence="11" type="ORF">BN1224_YK41_BO_00180</name>
    <name evidence="2" type="ORF">CWL029c_C_02960</name>
</gene>